<dbReference type="OrthoDB" id="430208at2759"/>
<feature type="region of interest" description="Disordered" evidence="1">
    <location>
        <begin position="336"/>
        <end position="550"/>
    </location>
</feature>
<name>A0A1Q9EQ90_SYMMI</name>
<feature type="compositionally biased region" description="Basic and acidic residues" evidence="1">
    <location>
        <begin position="409"/>
        <end position="419"/>
    </location>
</feature>
<gene>
    <name evidence="2" type="ORF">AK812_SmicGene6815</name>
</gene>
<evidence type="ECO:0000313" key="2">
    <source>
        <dbReference type="EMBL" id="OLQ09604.1"/>
    </source>
</evidence>
<keyword evidence="3" id="KW-1185">Reference proteome</keyword>
<dbReference type="EMBL" id="LSRX01000094">
    <property type="protein sequence ID" value="OLQ09604.1"/>
    <property type="molecule type" value="Genomic_DNA"/>
</dbReference>
<feature type="compositionally biased region" description="Basic residues" evidence="1">
    <location>
        <begin position="483"/>
        <end position="495"/>
    </location>
</feature>
<proteinExistence type="predicted"/>
<evidence type="ECO:0000256" key="1">
    <source>
        <dbReference type="SAM" id="MobiDB-lite"/>
    </source>
</evidence>
<reference evidence="2 3" key="1">
    <citation type="submission" date="2016-02" db="EMBL/GenBank/DDBJ databases">
        <title>Genome analysis of coral dinoflagellate symbionts highlights evolutionary adaptations to a symbiotic lifestyle.</title>
        <authorList>
            <person name="Aranda M."/>
            <person name="Li Y."/>
            <person name="Liew Y.J."/>
            <person name="Baumgarten S."/>
            <person name="Simakov O."/>
            <person name="Wilson M."/>
            <person name="Piel J."/>
            <person name="Ashoor H."/>
            <person name="Bougouffa S."/>
            <person name="Bajic V.B."/>
            <person name="Ryu T."/>
            <person name="Ravasi T."/>
            <person name="Bayer T."/>
            <person name="Micklem G."/>
            <person name="Kim H."/>
            <person name="Bhak J."/>
            <person name="Lajeunesse T.C."/>
            <person name="Voolstra C.R."/>
        </authorList>
    </citation>
    <scope>NUCLEOTIDE SEQUENCE [LARGE SCALE GENOMIC DNA]</scope>
    <source>
        <strain evidence="2 3">CCMP2467</strain>
    </source>
</reference>
<sequence length="665" mass="73069">MGDITFDACVAMWGEVAYLRRAGRKLKLLVEDVKKRKHIVASLPNIKLNKQLLRPLTMEMARQGRISKPIDAIKDAFAAFYKSQIEEDEDCNVESRETEIKITRLASGRCALEKSLSGSRKPLDDCAMGDEELREGLQKADRQRSDGHRSRLDCLKAPPKAFLEKALGFPLDEEALKVHLKKKQEAREAARALQDEPPESAEPAKPAPAPAAESTQLDTASVSEQGFPSEEAERVEPGPPPSTYPDVDLSTPKKPRGTPLQESADKKRQQWARHGLMQLAGVDPDTLRATLSSLRASPPASVSAGAIGNDAAFAGGMDNLETQAARVVTRKAQLALSAGKKDKDAENDAEVSKPAGKRKNGPGSHFRRGMSKKRLLSRMMSFRSKSVETAAASRTGCGKSGKNATGPRDGSKTAKEGGMRGKSAKAGSKAVKDDDGSKPARGRSNAAKHGGSKPARGGRTEAAKTGGSKRAKKAEIAEAKTATKPKAKAKAGKRAKPCEEEPCEEGAEWPNPETDGSEPPRRIRRKTPASEVEPPCATEEAEEPEGDEDVEKKPIFARRYRPGARPLNAARWDAIRDAYNERVRPFVYNHTKTEDVFWMYIQNKLKEHGENVTAEDWPSRAMNFTWEFLRDDAVSKPWSHDGEYFFNGSKRFTRKQVHQWLFSEA</sequence>
<feature type="compositionally biased region" description="Acidic residues" evidence="1">
    <location>
        <begin position="539"/>
        <end position="549"/>
    </location>
</feature>
<organism evidence="2 3">
    <name type="scientific">Symbiodinium microadriaticum</name>
    <name type="common">Dinoflagellate</name>
    <name type="synonym">Zooxanthella microadriatica</name>
    <dbReference type="NCBI Taxonomy" id="2951"/>
    <lineage>
        <taxon>Eukaryota</taxon>
        <taxon>Sar</taxon>
        <taxon>Alveolata</taxon>
        <taxon>Dinophyceae</taxon>
        <taxon>Suessiales</taxon>
        <taxon>Symbiodiniaceae</taxon>
        <taxon>Symbiodinium</taxon>
    </lineage>
</organism>
<dbReference type="Proteomes" id="UP000186817">
    <property type="component" value="Unassembled WGS sequence"/>
</dbReference>
<accession>A0A1Q9EQ90</accession>
<evidence type="ECO:0000313" key="3">
    <source>
        <dbReference type="Proteomes" id="UP000186817"/>
    </source>
</evidence>
<feature type="compositionally biased region" description="Polar residues" evidence="1">
    <location>
        <begin position="215"/>
        <end position="226"/>
    </location>
</feature>
<comment type="caution">
    <text evidence="2">The sequence shown here is derived from an EMBL/GenBank/DDBJ whole genome shotgun (WGS) entry which is preliminary data.</text>
</comment>
<protein>
    <submittedName>
        <fullName evidence="2">Uncharacterized protein</fullName>
    </submittedName>
</protein>
<feature type="compositionally biased region" description="Basic residues" evidence="1">
    <location>
        <begin position="355"/>
        <end position="376"/>
    </location>
</feature>
<dbReference type="AlphaFoldDB" id="A0A1Q9EQ90"/>
<feature type="region of interest" description="Disordered" evidence="1">
    <location>
        <begin position="187"/>
        <end position="270"/>
    </location>
</feature>